<feature type="binding site" evidence="4">
    <location>
        <position position="240"/>
    </location>
    <ligand>
        <name>D-glyceraldehyde 3-phosphate</name>
        <dbReference type="ChEBI" id="CHEBI:59776"/>
    </ligand>
</feature>
<dbReference type="InterPro" id="IPR020829">
    <property type="entry name" value="GlycerAld_3-P_DH_cat"/>
</dbReference>
<name>A0A410FUS0_BIPS1</name>
<gene>
    <name evidence="9" type="ORF">BIP78_0935</name>
</gene>
<evidence type="ECO:0000256" key="2">
    <source>
        <dbReference type="ARBA" id="ARBA00023002"/>
    </source>
</evidence>
<feature type="binding site" evidence="4">
    <location>
        <position position="189"/>
    </location>
    <ligand>
        <name>D-glyceraldehyde 3-phosphate</name>
        <dbReference type="ChEBI" id="CHEBI:59776"/>
    </ligand>
</feature>
<dbReference type="Pfam" id="PF02800">
    <property type="entry name" value="Gp_dh_C"/>
    <property type="match status" value="1"/>
</dbReference>
<dbReference type="AlphaFoldDB" id="A0A410FUS0"/>
<dbReference type="FunFam" id="3.40.50.720:FF:000001">
    <property type="entry name" value="Glyceraldehyde-3-phosphate dehydrogenase"/>
    <property type="match status" value="1"/>
</dbReference>
<dbReference type="PANTHER" id="PTHR43148">
    <property type="entry name" value="GLYCERALDEHYDE-3-PHOSPHATE DEHYDROGENASE 2"/>
    <property type="match status" value="1"/>
</dbReference>
<comment type="similarity">
    <text evidence="1 7">Belongs to the glyceraldehyde-3-phosphate dehydrogenase family.</text>
</comment>
<dbReference type="InterPro" id="IPR020828">
    <property type="entry name" value="GlycerAld_3-P_DH_NAD(P)-bd"/>
</dbReference>
<dbReference type="PROSITE" id="PS00071">
    <property type="entry name" value="GAPDH"/>
    <property type="match status" value="1"/>
</dbReference>
<feature type="binding site" evidence="5">
    <location>
        <position position="122"/>
    </location>
    <ligand>
        <name>NAD(+)</name>
        <dbReference type="ChEBI" id="CHEBI:57540"/>
    </ligand>
</feature>
<feature type="active site" description="Nucleophile" evidence="3">
    <location>
        <position position="159"/>
    </location>
</feature>
<keyword evidence="5" id="KW-0520">NAD</keyword>
<dbReference type="Proteomes" id="UP000287233">
    <property type="component" value="Chromosome"/>
</dbReference>
<dbReference type="SMART" id="SM00846">
    <property type="entry name" value="Gp_dh_N"/>
    <property type="match status" value="1"/>
</dbReference>
<evidence type="ECO:0000256" key="3">
    <source>
        <dbReference type="PIRSR" id="PIRSR000149-1"/>
    </source>
</evidence>
<reference evidence="10" key="1">
    <citation type="submission" date="2018-12" db="EMBL/GenBank/DDBJ databases">
        <title>Complete genome sequence of an uncultured bacterium of the candidate phylum Bipolaricaulota.</title>
        <authorList>
            <person name="Kadnikov V.V."/>
            <person name="Mardanov A.V."/>
            <person name="Beletsky A.V."/>
            <person name="Frank Y.A."/>
            <person name="Karnachuk O.V."/>
            <person name="Ravin N.V."/>
        </authorList>
    </citation>
    <scope>NUCLEOTIDE SEQUENCE [LARGE SCALE GENOMIC DNA]</scope>
</reference>
<dbReference type="InterPro" id="IPR036291">
    <property type="entry name" value="NAD(P)-bd_dom_sf"/>
</dbReference>
<dbReference type="FunFam" id="3.30.360.10:FF:000002">
    <property type="entry name" value="Glyceraldehyde-3-phosphate dehydrogenase"/>
    <property type="match status" value="1"/>
</dbReference>
<dbReference type="PIRSF" id="PIRSF000149">
    <property type="entry name" value="GAP_DH"/>
    <property type="match status" value="1"/>
</dbReference>
<evidence type="ECO:0000256" key="5">
    <source>
        <dbReference type="PIRSR" id="PIRSR000149-3"/>
    </source>
</evidence>
<evidence type="ECO:0000256" key="6">
    <source>
        <dbReference type="PIRSR" id="PIRSR000149-4"/>
    </source>
</evidence>
<accession>A0A410FUS0</accession>
<dbReference type="EMBL" id="CP034928">
    <property type="protein sequence ID" value="QAA76701.1"/>
    <property type="molecule type" value="Genomic_DNA"/>
</dbReference>
<keyword evidence="2" id="KW-0560">Oxidoreductase</keyword>
<dbReference type="GO" id="GO:0051287">
    <property type="term" value="F:NAD binding"/>
    <property type="evidence" value="ECO:0007669"/>
    <property type="project" value="InterPro"/>
</dbReference>
<feature type="binding site" evidence="4">
    <location>
        <begin position="217"/>
        <end position="218"/>
    </location>
    <ligand>
        <name>D-glyceraldehyde 3-phosphate</name>
        <dbReference type="ChEBI" id="CHEBI:59776"/>
    </ligand>
</feature>
<protein>
    <submittedName>
        <fullName evidence="9">NAD-dependent glyceraldehyde-3-phosphate dehydrogenase</fullName>
    </submittedName>
</protein>
<sequence>MSARVAINGFGRIGRIALRIIAQNGWPVEVVGINDPFLPAATAAHLLRYDSVYGRAPFSVRLAGGDLVADGRTIPFLAEKDPAQLPWGQHRVDVVIESSGVFTDPDKAEAHLKAGAKRIVLSAPPSGPRKGEVLQILWRVNEEQFAEKGKPAIVSAASCTTNSLGPVVKVLHDAFGIEHGFLTTVHGYTADQRLVDAPHKDLARARAAAVNIIPTSTGAARSIPAIFPDLKGKMDGIATRVPVPAGSISDFTATLRRAPGATAEAAVSAVNRAFEEAARGPLGEVMLVTGDPIVSSDVLGESHSCVVATAYTMALPQAPSVVKILAFYDNEWGYTARLVDVARFVTA</sequence>
<evidence type="ECO:0000256" key="1">
    <source>
        <dbReference type="ARBA" id="ARBA00007406"/>
    </source>
</evidence>
<feature type="binding site" evidence="5">
    <location>
        <begin position="12"/>
        <end position="13"/>
    </location>
    <ligand>
        <name>NAD(+)</name>
        <dbReference type="ChEBI" id="CHEBI:57540"/>
    </ligand>
</feature>
<evidence type="ECO:0000313" key="9">
    <source>
        <dbReference type="EMBL" id="QAA76701.1"/>
    </source>
</evidence>
<dbReference type="SUPFAM" id="SSF55347">
    <property type="entry name" value="Glyceraldehyde-3-phosphate dehydrogenase-like, C-terminal domain"/>
    <property type="match status" value="1"/>
</dbReference>
<evidence type="ECO:0000259" key="8">
    <source>
        <dbReference type="SMART" id="SM00846"/>
    </source>
</evidence>
<dbReference type="Pfam" id="PF00044">
    <property type="entry name" value="Gp_dh_N"/>
    <property type="match status" value="1"/>
</dbReference>
<organism evidence="9 10">
    <name type="scientific">Bipolaricaulis sibiricus</name>
    <dbReference type="NCBI Taxonomy" id="2501609"/>
    <lineage>
        <taxon>Bacteria</taxon>
        <taxon>Candidatus Bipolaricaulota</taxon>
        <taxon>Candidatus Bipolaricaulia</taxon>
        <taxon>Candidatus Bipolaricaulales</taxon>
        <taxon>Candidatus Bipolaricaulaceae</taxon>
        <taxon>Candidatus Bipolaricaulis</taxon>
    </lineage>
</organism>
<dbReference type="Gene3D" id="3.40.50.720">
    <property type="entry name" value="NAD(P)-binding Rossmann-like Domain"/>
    <property type="match status" value="1"/>
</dbReference>
<feature type="site" description="Activates thiol group during catalysis" evidence="6">
    <location>
        <position position="186"/>
    </location>
</feature>
<dbReference type="GO" id="GO:0016620">
    <property type="term" value="F:oxidoreductase activity, acting on the aldehyde or oxo group of donors, NAD or NADP as acceptor"/>
    <property type="evidence" value="ECO:0007669"/>
    <property type="project" value="InterPro"/>
</dbReference>
<dbReference type="CDD" id="cd18126">
    <property type="entry name" value="GAPDH_I_C"/>
    <property type="match status" value="1"/>
</dbReference>
<evidence type="ECO:0000256" key="7">
    <source>
        <dbReference type="RuleBase" id="RU000397"/>
    </source>
</evidence>
<dbReference type="InterPro" id="IPR020831">
    <property type="entry name" value="GlycerAld/Erythrose_P_DH"/>
</dbReference>
<dbReference type="KEGG" id="bih:BIP78_0935"/>
<evidence type="ECO:0000256" key="4">
    <source>
        <dbReference type="PIRSR" id="PIRSR000149-2"/>
    </source>
</evidence>
<evidence type="ECO:0000313" key="10">
    <source>
        <dbReference type="Proteomes" id="UP000287233"/>
    </source>
</evidence>
<dbReference type="CDD" id="cd05214">
    <property type="entry name" value="GAPDH_I_N"/>
    <property type="match status" value="1"/>
</dbReference>
<dbReference type="InterPro" id="IPR020830">
    <property type="entry name" value="GlycerAld_3-P_DH_AS"/>
</dbReference>
<feature type="binding site" evidence="5">
    <location>
        <position position="330"/>
    </location>
    <ligand>
        <name>NAD(+)</name>
        <dbReference type="ChEBI" id="CHEBI:57540"/>
    </ligand>
</feature>
<feature type="domain" description="Glyceraldehyde 3-phosphate dehydrogenase NAD(P) binding" evidence="8">
    <location>
        <begin position="3"/>
        <end position="159"/>
    </location>
</feature>
<dbReference type="Gene3D" id="3.30.360.10">
    <property type="entry name" value="Dihydrodipicolinate Reductase, domain 2"/>
    <property type="match status" value="1"/>
</dbReference>
<feature type="binding site" evidence="4">
    <location>
        <begin position="158"/>
        <end position="160"/>
    </location>
    <ligand>
        <name>D-glyceraldehyde 3-phosphate</name>
        <dbReference type="ChEBI" id="CHEBI:59776"/>
    </ligand>
</feature>
<dbReference type="SUPFAM" id="SSF51735">
    <property type="entry name" value="NAD(P)-binding Rossmann-fold domains"/>
    <property type="match status" value="1"/>
</dbReference>
<keyword evidence="5" id="KW-0547">Nucleotide-binding</keyword>
<proteinExistence type="inferred from homology"/>
<dbReference type="PRINTS" id="PR00078">
    <property type="entry name" value="G3PDHDRGNASE"/>
</dbReference>
<feature type="binding site" evidence="5">
    <location>
        <position position="35"/>
    </location>
    <ligand>
        <name>NAD(+)</name>
        <dbReference type="ChEBI" id="CHEBI:57540"/>
    </ligand>
</feature>